<dbReference type="GO" id="GO:0016887">
    <property type="term" value="F:ATP hydrolysis activity"/>
    <property type="evidence" value="ECO:0007669"/>
    <property type="project" value="InterPro"/>
</dbReference>
<dbReference type="PROSITE" id="PS50893">
    <property type="entry name" value="ABC_TRANSPORTER_2"/>
    <property type="match status" value="1"/>
</dbReference>
<keyword evidence="4 6" id="KW-0067">ATP-binding</keyword>
<dbReference type="InterPro" id="IPR050763">
    <property type="entry name" value="ABC_transporter_ATP-binding"/>
</dbReference>
<evidence type="ECO:0000256" key="1">
    <source>
        <dbReference type="ARBA" id="ARBA00005417"/>
    </source>
</evidence>
<reference evidence="6" key="1">
    <citation type="submission" date="2019-08" db="EMBL/GenBank/DDBJ databases">
        <authorList>
            <person name="Kucharzyk K."/>
            <person name="Murdoch R.W."/>
            <person name="Higgins S."/>
            <person name="Loffler F."/>
        </authorList>
    </citation>
    <scope>NUCLEOTIDE SEQUENCE</scope>
</reference>
<dbReference type="EC" id="3.6.3.-" evidence="6"/>
<comment type="similarity">
    <text evidence="1">Belongs to the ABC transporter superfamily.</text>
</comment>
<dbReference type="Pfam" id="PF13732">
    <property type="entry name" value="DrrA1-3_C"/>
    <property type="match status" value="1"/>
</dbReference>
<keyword evidence="6" id="KW-0378">Hydrolase</keyword>
<dbReference type="Gene3D" id="3.40.50.300">
    <property type="entry name" value="P-loop containing nucleotide triphosphate hydrolases"/>
    <property type="match status" value="1"/>
</dbReference>
<name>A0A644ZZ76_9ZZZZ</name>
<evidence type="ECO:0000256" key="3">
    <source>
        <dbReference type="ARBA" id="ARBA00022741"/>
    </source>
</evidence>
<dbReference type="InterPro" id="IPR025302">
    <property type="entry name" value="DrrA1/2-like_C"/>
</dbReference>
<feature type="domain" description="ABC transporter" evidence="5">
    <location>
        <begin position="4"/>
        <end position="231"/>
    </location>
</feature>
<dbReference type="InterPro" id="IPR027417">
    <property type="entry name" value="P-loop_NTPase"/>
</dbReference>
<accession>A0A644ZZ76</accession>
<dbReference type="PROSITE" id="PS00211">
    <property type="entry name" value="ABC_TRANSPORTER_1"/>
    <property type="match status" value="1"/>
</dbReference>
<proteinExistence type="inferred from homology"/>
<dbReference type="PANTHER" id="PTHR42711:SF5">
    <property type="entry name" value="ABC TRANSPORTER ATP-BINDING PROTEIN NATA"/>
    <property type="match status" value="1"/>
</dbReference>
<dbReference type="PANTHER" id="PTHR42711">
    <property type="entry name" value="ABC TRANSPORTER ATP-BINDING PROTEIN"/>
    <property type="match status" value="1"/>
</dbReference>
<keyword evidence="2" id="KW-0813">Transport</keyword>
<keyword evidence="3" id="KW-0547">Nucleotide-binding</keyword>
<dbReference type="Pfam" id="PF00005">
    <property type="entry name" value="ABC_tran"/>
    <property type="match status" value="1"/>
</dbReference>
<sequence length="301" mass="33249">MSSINVQGISKKFGEQLAVNNVSFDVEAGEIFGLLGPNGAGKTTTIRIILDLFKPDTGKVDILGGPMDESKKNRIGYLPEERGLYQDLQLERCLVYLATLKGMTQTDAQRGVAKMIDEFDLGEARKKKMKELSKGMQQKAQLITTLVHNPDVVIIDEPFSALDPVNTQMVKDLLRNQRALGKTIVMCTHQMNQVEELCDRLVLIDKGSAMLYGTLDEVRRKFAKPALELATPDPLPAQIAGVAEVERQNGSYILHIANGETPQNILKVLMAANIQIDKFEIALPTLDEIFIEVVKKQGSEA</sequence>
<dbReference type="AlphaFoldDB" id="A0A644ZZ76"/>
<evidence type="ECO:0000313" key="6">
    <source>
        <dbReference type="EMBL" id="MPM46269.1"/>
    </source>
</evidence>
<dbReference type="GO" id="GO:0005524">
    <property type="term" value="F:ATP binding"/>
    <property type="evidence" value="ECO:0007669"/>
    <property type="project" value="UniProtKB-KW"/>
</dbReference>
<organism evidence="6">
    <name type="scientific">bioreactor metagenome</name>
    <dbReference type="NCBI Taxonomy" id="1076179"/>
    <lineage>
        <taxon>unclassified sequences</taxon>
        <taxon>metagenomes</taxon>
        <taxon>ecological metagenomes</taxon>
    </lineage>
</organism>
<evidence type="ECO:0000259" key="5">
    <source>
        <dbReference type="PROSITE" id="PS50893"/>
    </source>
</evidence>
<comment type="caution">
    <text evidence="6">The sequence shown here is derived from an EMBL/GenBank/DDBJ whole genome shotgun (WGS) entry which is preliminary data.</text>
</comment>
<protein>
    <submittedName>
        <fullName evidence="6">Daunorubicin/doxorubicin resistance ATP-binding protein DrrA</fullName>
        <ecNumber evidence="6">3.6.3.-</ecNumber>
    </submittedName>
</protein>
<dbReference type="InterPro" id="IPR003593">
    <property type="entry name" value="AAA+_ATPase"/>
</dbReference>
<dbReference type="EMBL" id="VSSQ01011210">
    <property type="protein sequence ID" value="MPM46269.1"/>
    <property type="molecule type" value="Genomic_DNA"/>
</dbReference>
<evidence type="ECO:0000256" key="4">
    <source>
        <dbReference type="ARBA" id="ARBA00022840"/>
    </source>
</evidence>
<gene>
    <name evidence="6" type="primary">drrA_23</name>
    <name evidence="6" type="ORF">SDC9_92967</name>
</gene>
<dbReference type="SUPFAM" id="SSF52540">
    <property type="entry name" value="P-loop containing nucleoside triphosphate hydrolases"/>
    <property type="match status" value="1"/>
</dbReference>
<dbReference type="SMART" id="SM00382">
    <property type="entry name" value="AAA"/>
    <property type="match status" value="1"/>
</dbReference>
<evidence type="ECO:0000256" key="2">
    <source>
        <dbReference type="ARBA" id="ARBA00022448"/>
    </source>
</evidence>
<dbReference type="InterPro" id="IPR017871">
    <property type="entry name" value="ABC_transporter-like_CS"/>
</dbReference>
<dbReference type="InterPro" id="IPR003439">
    <property type="entry name" value="ABC_transporter-like_ATP-bd"/>
</dbReference>